<evidence type="ECO:0000256" key="1">
    <source>
        <dbReference type="SAM" id="Coils"/>
    </source>
</evidence>
<feature type="compositionally biased region" description="Basic and acidic residues" evidence="2">
    <location>
        <begin position="107"/>
        <end position="120"/>
    </location>
</feature>
<accession>A0AAE0S759</accession>
<evidence type="ECO:0000313" key="4">
    <source>
        <dbReference type="Proteomes" id="UP001195483"/>
    </source>
</evidence>
<feature type="non-terminal residue" evidence="3">
    <location>
        <position position="307"/>
    </location>
</feature>
<dbReference type="EMBL" id="JAEAOA010000050">
    <property type="protein sequence ID" value="KAK3586253.1"/>
    <property type="molecule type" value="Genomic_DNA"/>
</dbReference>
<keyword evidence="4" id="KW-1185">Reference proteome</keyword>
<feature type="coiled-coil region" evidence="1">
    <location>
        <begin position="254"/>
        <end position="299"/>
    </location>
</feature>
<keyword evidence="1" id="KW-0175">Coiled coil</keyword>
<feature type="compositionally biased region" description="Low complexity" evidence="2">
    <location>
        <begin position="78"/>
        <end position="90"/>
    </location>
</feature>
<name>A0AAE0S759_9BIVA</name>
<reference evidence="3" key="1">
    <citation type="journal article" date="2021" name="Genome Biol. Evol.">
        <title>A High-Quality Reference Genome for a Parasitic Bivalve with Doubly Uniparental Inheritance (Bivalvia: Unionida).</title>
        <authorList>
            <person name="Smith C.H."/>
        </authorList>
    </citation>
    <scope>NUCLEOTIDE SEQUENCE</scope>
    <source>
        <strain evidence="3">CHS0354</strain>
    </source>
</reference>
<feature type="region of interest" description="Disordered" evidence="2">
    <location>
        <begin position="28"/>
        <end position="141"/>
    </location>
</feature>
<evidence type="ECO:0000313" key="3">
    <source>
        <dbReference type="EMBL" id="KAK3586253.1"/>
    </source>
</evidence>
<protein>
    <submittedName>
        <fullName evidence="3">Uncharacterized protein</fullName>
    </submittedName>
</protein>
<sequence>MQRHVEYSLEDLSPDESGIIPIPLTEEIPVHSTPIKGTKVPLPSTKTFTRTSQNSNANQSHSLSDRTMSQTDKRSPRSRSSSKQGSSQPKEAQKTPDKYITLQGEQKAQKKPRDIARAGEHQTTSSAHYSRPLSSRGKESPILSRSLAVRLGTAELLQNRASAFTPPRGKSNENGRNLNQQLMRQGSPVQREVLTGDSGQMTVSGGQANNYSYANVTPSSMEYISRRRSSSPCVDEQRLFSSLRQSADLESMTIQRQRKEIQFLVTELKDRDRELNDIMESHQQQLLAWEQDRQRLVQLEQTSSQYK</sequence>
<feature type="region of interest" description="Disordered" evidence="2">
    <location>
        <begin position="1"/>
        <end position="20"/>
    </location>
</feature>
<organism evidence="3 4">
    <name type="scientific">Potamilus streckersoni</name>
    <dbReference type="NCBI Taxonomy" id="2493646"/>
    <lineage>
        <taxon>Eukaryota</taxon>
        <taxon>Metazoa</taxon>
        <taxon>Spiralia</taxon>
        <taxon>Lophotrochozoa</taxon>
        <taxon>Mollusca</taxon>
        <taxon>Bivalvia</taxon>
        <taxon>Autobranchia</taxon>
        <taxon>Heteroconchia</taxon>
        <taxon>Palaeoheterodonta</taxon>
        <taxon>Unionida</taxon>
        <taxon>Unionoidea</taxon>
        <taxon>Unionidae</taxon>
        <taxon>Ambleminae</taxon>
        <taxon>Lampsilini</taxon>
        <taxon>Potamilus</taxon>
    </lineage>
</organism>
<evidence type="ECO:0000256" key="2">
    <source>
        <dbReference type="SAM" id="MobiDB-lite"/>
    </source>
</evidence>
<comment type="caution">
    <text evidence="3">The sequence shown here is derived from an EMBL/GenBank/DDBJ whole genome shotgun (WGS) entry which is preliminary data.</text>
</comment>
<dbReference type="Proteomes" id="UP001195483">
    <property type="component" value="Unassembled WGS sequence"/>
</dbReference>
<dbReference type="AlphaFoldDB" id="A0AAE0S759"/>
<proteinExistence type="predicted"/>
<gene>
    <name evidence="3" type="ORF">CHS0354_000137</name>
</gene>
<reference evidence="3" key="2">
    <citation type="journal article" date="2021" name="Genome Biol. Evol.">
        <title>Developing a high-quality reference genome for a parasitic bivalve with doubly uniparental inheritance (Bivalvia: Unionida).</title>
        <authorList>
            <person name="Smith C.H."/>
        </authorList>
    </citation>
    <scope>NUCLEOTIDE SEQUENCE</scope>
    <source>
        <strain evidence="3">CHS0354</strain>
        <tissue evidence="3">Mantle</tissue>
    </source>
</reference>
<feature type="compositionally biased region" description="Polar residues" evidence="2">
    <location>
        <begin position="44"/>
        <end position="70"/>
    </location>
</feature>
<reference evidence="3" key="3">
    <citation type="submission" date="2023-05" db="EMBL/GenBank/DDBJ databases">
        <authorList>
            <person name="Smith C.H."/>
        </authorList>
    </citation>
    <scope>NUCLEOTIDE SEQUENCE</scope>
    <source>
        <strain evidence="3">CHS0354</strain>
        <tissue evidence="3">Mantle</tissue>
    </source>
</reference>